<dbReference type="Proteomes" id="UP000790709">
    <property type="component" value="Unassembled WGS sequence"/>
</dbReference>
<sequence length="358" mass="39795">MTQTLSFDRMLTLSTHISRSLISRRALSKPLTSPFCRSLVMLGMTTIHCLRIELFSPSQRSDDSYFDDDHTMDYILCEQSEAHHTSTSYANNLMFSPPSRLPATTEQPQGVAPWLTNALWSPIVHPEGDELESLSIAETPEQHGVSPLPSPYSAAAPSLSRSPNLQLVPLSPEVSQISDIPEDPSLLAPHDAFPEGQSPTSQPAGATPSPSARVLEKRKRDPSPFIPRDDEAEDDADSGDEYIPSLPAGSRQSKRRKTSQTARPSREITSSHSARIGKPKKVLRKTLTLQKKLRCQYCAKTSFTREHDVRRHEERSCSANPNRETEGCECPCCGTVLSRIDSMKRHVRSKHGREYSPP</sequence>
<proteinExistence type="predicted"/>
<accession>A0ACB8B343</accession>
<organism evidence="1 2">
    <name type="scientific">Leucogyrophana mollusca</name>
    <dbReference type="NCBI Taxonomy" id="85980"/>
    <lineage>
        <taxon>Eukaryota</taxon>
        <taxon>Fungi</taxon>
        <taxon>Dikarya</taxon>
        <taxon>Basidiomycota</taxon>
        <taxon>Agaricomycotina</taxon>
        <taxon>Agaricomycetes</taxon>
        <taxon>Agaricomycetidae</taxon>
        <taxon>Boletales</taxon>
        <taxon>Boletales incertae sedis</taxon>
        <taxon>Leucogyrophana</taxon>
    </lineage>
</organism>
<protein>
    <submittedName>
        <fullName evidence="1">Uncharacterized protein</fullName>
    </submittedName>
</protein>
<gene>
    <name evidence="1" type="ORF">BV22DRAFT_841701</name>
</gene>
<name>A0ACB8B343_9AGAM</name>
<comment type="caution">
    <text evidence="1">The sequence shown here is derived from an EMBL/GenBank/DDBJ whole genome shotgun (WGS) entry which is preliminary data.</text>
</comment>
<keyword evidence="2" id="KW-1185">Reference proteome</keyword>
<dbReference type="EMBL" id="MU266625">
    <property type="protein sequence ID" value="KAH7919839.1"/>
    <property type="molecule type" value="Genomic_DNA"/>
</dbReference>
<evidence type="ECO:0000313" key="2">
    <source>
        <dbReference type="Proteomes" id="UP000790709"/>
    </source>
</evidence>
<reference evidence="1" key="1">
    <citation type="journal article" date="2021" name="New Phytol.">
        <title>Evolutionary innovations through gain and loss of genes in the ectomycorrhizal Boletales.</title>
        <authorList>
            <person name="Wu G."/>
            <person name="Miyauchi S."/>
            <person name="Morin E."/>
            <person name="Kuo A."/>
            <person name="Drula E."/>
            <person name="Varga T."/>
            <person name="Kohler A."/>
            <person name="Feng B."/>
            <person name="Cao Y."/>
            <person name="Lipzen A."/>
            <person name="Daum C."/>
            <person name="Hundley H."/>
            <person name="Pangilinan J."/>
            <person name="Johnson J."/>
            <person name="Barry K."/>
            <person name="LaButti K."/>
            <person name="Ng V."/>
            <person name="Ahrendt S."/>
            <person name="Min B."/>
            <person name="Choi I.G."/>
            <person name="Park H."/>
            <person name="Plett J.M."/>
            <person name="Magnuson J."/>
            <person name="Spatafora J.W."/>
            <person name="Nagy L.G."/>
            <person name="Henrissat B."/>
            <person name="Grigoriev I.V."/>
            <person name="Yang Z.L."/>
            <person name="Xu J."/>
            <person name="Martin F.M."/>
        </authorList>
    </citation>
    <scope>NUCLEOTIDE SEQUENCE</scope>
    <source>
        <strain evidence="1">KUC20120723A-06</strain>
    </source>
</reference>
<evidence type="ECO:0000313" key="1">
    <source>
        <dbReference type="EMBL" id="KAH7919839.1"/>
    </source>
</evidence>